<dbReference type="Pfam" id="PF17299">
    <property type="entry name" value="DUF5350"/>
    <property type="match status" value="1"/>
</dbReference>
<dbReference type="EMBL" id="JBCAUS010000006">
    <property type="protein sequence ID" value="MEL4305836.1"/>
    <property type="molecule type" value="Genomic_DNA"/>
</dbReference>
<gene>
    <name evidence="2" type="ORF">WOA13_08400</name>
</gene>
<keyword evidence="3" id="KW-1185">Reference proteome</keyword>
<sequence>MGKTGSIEWVKVKGRKGRTIKVEKAFGAKAHPGPAQRYASNGSKRRFFKRSPKAIVS</sequence>
<evidence type="ECO:0000313" key="3">
    <source>
        <dbReference type="Proteomes" id="UP001396646"/>
    </source>
</evidence>
<protein>
    <submittedName>
        <fullName evidence="2">DUF5350 domain-containing protein</fullName>
    </submittedName>
</protein>
<dbReference type="InterPro" id="IPR035258">
    <property type="entry name" value="DUF5350"/>
</dbReference>
<proteinExistence type="predicted"/>
<accession>A0ABU9KTW6</accession>
<evidence type="ECO:0000313" key="2">
    <source>
        <dbReference type="EMBL" id="MEL4305836.1"/>
    </source>
</evidence>
<evidence type="ECO:0000256" key="1">
    <source>
        <dbReference type="SAM" id="MobiDB-lite"/>
    </source>
</evidence>
<reference evidence="2 3" key="1">
    <citation type="submission" date="2024-04" db="EMBL/GenBank/DDBJ databases">
        <title>Methanococcoides sp. LMO-2.</title>
        <authorList>
            <person name="Liang L."/>
        </authorList>
    </citation>
    <scope>NUCLEOTIDE SEQUENCE [LARGE SCALE GENOMIC DNA]</scope>
    <source>
        <strain evidence="2 3">LMO-2</strain>
    </source>
</reference>
<feature type="compositionally biased region" description="Basic residues" evidence="1">
    <location>
        <begin position="43"/>
        <end position="57"/>
    </location>
</feature>
<comment type="caution">
    <text evidence="2">The sequence shown here is derived from an EMBL/GenBank/DDBJ whole genome shotgun (WGS) entry which is preliminary data.</text>
</comment>
<organism evidence="2 3">
    <name type="scientific">Methanococcoides cohabitans</name>
    <dbReference type="NCBI Taxonomy" id="3136559"/>
    <lineage>
        <taxon>Archaea</taxon>
        <taxon>Methanobacteriati</taxon>
        <taxon>Methanobacteriota</taxon>
        <taxon>Stenosarchaea group</taxon>
        <taxon>Methanomicrobia</taxon>
        <taxon>Methanosarcinales</taxon>
        <taxon>Methanosarcinaceae</taxon>
        <taxon>Methanococcoides</taxon>
    </lineage>
</organism>
<dbReference type="Proteomes" id="UP001396646">
    <property type="component" value="Unassembled WGS sequence"/>
</dbReference>
<feature type="region of interest" description="Disordered" evidence="1">
    <location>
        <begin position="28"/>
        <end position="57"/>
    </location>
</feature>
<dbReference type="GeneID" id="60431119"/>
<name>A0ABU9KTW6_9EURY</name>
<dbReference type="RefSeq" id="WP_197072215.1">
    <property type="nucleotide sequence ID" value="NZ_JBCAUS010000006.1"/>
</dbReference>